<comment type="caution">
    <text evidence="5">Lacks conserved residue(s) required for the propagation of feature annotation.</text>
</comment>
<dbReference type="UniPathway" id="UPA00588">
    <property type="reaction ID" value="UER00649"/>
</dbReference>
<dbReference type="Pfam" id="PF00406">
    <property type="entry name" value="ADK"/>
    <property type="match status" value="1"/>
</dbReference>
<accession>A0A7V4U1R8</accession>
<dbReference type="HAMAP" id="MF_00235">
    <property type="entry name" value="Adenylate_kinase_Adk"/>
    <property type="match status" value="1"/>
</dbReference>
<dbReference type="GO" id="GO:0005737">
    <property type="term" value="C:cytoplasm"/>
    <property type="evidence" value="ECO:0007669"/>
    <property type="project" value="UniProtKB-SubCell"/>
</dbReference>
<dbReference type="PANTHER" id="PTHR23359">
    <property type="entry name" value="NUCLEOTIDE KINASE"/>
    <property type="match status" value="1"/>
</dbReference>
<dbReference type="Pfam" id="PF05191">
    <property type="entry name" value="ADK_lid"/>
    <property type="match status" value="1"/>
</dbReference>
<evidence type="ECO:0000256" key="4">
    <source>
        <dbReference type="ARBA" id="ARBA00022777"/>
    </source>
</evidence>
<evidence type="ECO:0000256" key="6">
    <source>
        <dbReference type="RuleBase" id="RU003330"/>
    </source>
</evidence>
<comment type="subcellular location">
    <subcellularLocation>
        <location evidence="5 7">Cytoplasm</location>
    </subcellularLocation>
</comment>
<comment type="caution">
    <text evidence="9">The sequence shown here is derived from an EMBL/GenBank/DDBJ whole genome shotgun (WGS) entry which is preliminary data.</text>
</comment>
<dbReference type="CDD" id="cd01428">
    <property type="entry name" value="ADK"/>
    <property type="match status" value="1"/>
</dbReference>
<dbReference type="PRINTS" id="PR00094">
    <property type="entry name" value="ADENYLTKNASE"/>
</dbReference>
<dbReference type="InterPro" id="IPR027417">
    <property type="entry name" value="P-loop_NTPase"/>
</dbReference>
<feature type="domain" description="Adenylate kinase active site lid" evidence="8">
    <location>
        <begin position="127"/>
        <end position="162"/>
    </location>
</feature>
<feature type="binding site" evidence="5">
    <location>
        <position position="130"/>
    </location>
    <ligand>
        <name>Zn(2+)</name>
        <dbReference type="ChEBI" id="CHEBI:29105"/>
        <note>structural</note>
    </ligand>
</feature>
<dbReference type="Gene3D" id="3.40.50.300">
    <property type="entry name" value="P-loop containing nucleotide triphosphate hydrolases"/>
    <property type="match status" value="1"/>
</dbReference>
<feature type="binding site" evidence="5">
    <location>
        <position position="160"/>
    </location>
    <ligand>
        <name>AMP</name>
        <dbReference type="ChEBI" id="CHEBI:456215"/>
    </ligand>
</feature>
<feature type="binding site" evidence="5">
    <location>
        <position position="36"/>
    </location>
    <ligand>
        <name>AMP</name>
        <dbReference type="ChEBI" id="CHEBI:456215"/>
    </ligand>
</feature>
<feature type="binding site" evidence="5">
    <location>
        <position position="171"/>
    </location>
    <ligand>
        <name>AMP</name>
        <dbReference type="ChEBI" id="CHEBI:456215"/>
    </ligand>
</feature>
<feature type="binding site" evidence="5">
    <location>
        <begin position="10"/>
        <end position="15"/>
    </location>
    <ligand>
        <name>ATP</name>
        <dbReference type="ChEBI" id="CHEBI:30616"/>
    </ligand>
</feature>
<feature type="binding site" evidence="5">
    <location>
        <position position="31"/>
    </location>
    <ligand>
        <name>AMP</name>
        <dbReference type="ChEBI" id="CHEBI:456215"/>
    </ligand>
</feature>
<dbReference type="EC" id="2.7.4.3" evidence="5 7"/>
<keyword evidence="3 5" id="KW-0547">Nucleotide-binding</keyword>
<evidence type="ECO:0000259" key="8">
    <source>
        <dbReference type="Pfam" id="PF05191"/>
    </source>
</evidence>
<comment type="domain">
    <text evidence="5">Consists of three domains, a large central CORE domain and two small peripheral domains, NMPbind and LID, which undergo movements during catalysis. The LID domain closes over the site of phosphoryl transfer upon ATP binding. Assembling and dissambling the active center during each catalytic cycle provides an effective means to prevent ATP hydrolysis. Some bacteria have evolved a zinc-coordinating structure that stabilizes the LID domain.</text>
</comment>
<keyword evidence="1 5" id="KW-0808">Transferase</keyword>
<dbReference type="InterPro" id="IPR007862">
    <property type="entry name" value="Adenylate_kinase_lid-dom"/>
</dbReference>
<dbReference type="NCBIfam" id="NF001381">
    <property type="entry name" value="PRK00279.1-3"/>
    <property type="match status" value="1"/>
</dbReference>
<keyword evidence="4 5" id="KW-0418">Kinase</keyword>
<dbReference type="AlphaFoldDB" id="A0A7V4U1R8"/>
<evidence type="ECO:0000313" key="9">
    <source>
        <dbReference type="EMBL" id="HGY56303.1"/>
    </source>
</evidence>
<proteinExistence type="inferred from homology"/>
<evidence type="ECO:0000256" key="3">
    <source>
        <dbReference type="ARBA" id="ARBA00022741"/>
    </source>
</evidence>
<dbReference type="SUPFAM" id="SSF52540">
    <property type="entry name" value="P-loop containing nucleoside triphosphate hydrolases"/>
    <property type="match status" value="1"/>
</dbReference>
<dbReference type="GO" id="GO:0008270">
    <property type="term" value="F:zinc ion binding"/>
    <property type="evidence" value="ECO:0007669"/>
    <property type="project" value="UniProtKB-UniRule"/>
</dbReference>
<keyword evidence="5 7" id="KW-0067">ATP-binding</keyword>
<comment type="catalytic activity">
    <reaction evidence="5 7">
        <text>AMP + ATP = 2 ADP</text>
        <dbReference type="Rhea" id="RHEA:12973"/>
        <dbReference type="ChEBI" id="CHEBI:30616"/>
        <dbReference type="ChEBI" id="CHEBI:456215"/>
        <dbReference type="ChEBI" id="CHEBI:456216"/>
        <dbReference type="EC" id="2.7.4.3"/>
    </reaction>
</comment>
<evidence type="ECO:0000256" key="2">
    <source>
        <dbReference type="ARBA" id="ARBA00022727"/>
    </source>
</evidence>
<dbReference type="InterPro" id="IPR006259">
    <property type="entry name" value="Adenyl_kin_sub"/>
</dbReference>
<name>A0A7V4U1R8_CALAY</name>
<feature type="region of interest" description="NMP" evidence="5">
    <location>
        <begin position="30"/>
        <end position="59"/>
    </location>
</feature>
<dbReference type="GO" id="GO:0044209">
    <property type="term" value="P:AMP salvage"/>
    <property type="evidence" value="ECO:0007669"/>
    <property type="project" value="UniProtKB-UniRule"/>
</dbReference>
<feature type="binding site" evidence="5">
    <location>
        <position position="127"/>
    </location>
    <ligand>
        <name>ATP</name>
        <dbReference type="ChEBI" id="CHEBI:30616"/>
    </ligand>
</feature>
<sequence length="218" mass="24054">MNLILFGAPGAGKGTQAKLISKNYGIPQISTGDMLREAVRLQTDLGKQAESIMAAGQLVPDHLMLRLIRERITKPDCANGLILDGFPRTIPQAEDLARLMNELNLPPFVCLEISVPEETIINRLSSRKTCSQCGADYNPAINPAPADMKCTVCGGRIVTRPDDNEETVKKRLEVFKRQTGPVKDYYAKNGNFYSVDGNKPVNEVYESIKKILDALFKS</sequence>
<dbReference type="Proteomes" id="UP000885779">
    <property type="component" value="Unassembled WGS sequence"/>
</dbReference>
<comment type="pathway">
    <text evidence="5">Purine metabolism; AMP biosynthesis via salvage pathway; AMP from ADP: step 1/1.</text>
</comment>
<dbReference type="NCBIfam" id="NF011100">
    <property type="entry name" value="PRK14527.1"/>
    <property type="match status" value="1"/>
</dbReference>
<feature type="binding site" evidence="5">
    <location>
        <position position="92"/>
    </location>
    <ligand>
        <name>AMP</name>
        <dbReference type="ChEBI" id="CHEBI:456215"/>
    </ligand>
</feature>
<keyword evidence="5" id="KW-0862">Zinc</keyword>
<gene>
    <name evidence="5" type="primary">adk</name>
    <name evidence="9" type="ORF">ENK44_11400</name>
</gene>
<organism evidence="9">
    <name type="scientific">Caldithrix abyssi</name>
    <dbReference type="NCBI Taxonomy" id="187145"/>
    <lineage>
        <taxon>Bacteria</taxon>
        <taxon>Pseudomonadati</taxon>
        <taxon>Calditrichota</taxon>
        <taxon>Calditrichia</taxon>
        <taxon>Calditrichales</taxon>
        <taxon>Calditrichaceae</taxon>
        <taxon>Caldithrix</taxon>
    </lineage>
</organism>
<dbReference type="NCBIfam" id="TIGR01351">
    <property type="entry name" value="adk"/>
    <property type="match status" value="1"/>
</dbReference>
<evidence type="ECO:0000256" key="5">
    <source>
        <dbReference type="HAMAP-Rule" id="MF_00235"/>
    </source>
</evidence>
<feature type="binding site" evidence="5">
    <location>
        <position position="133"/>
    </location>
    <ligand>
        <name>Zn(2+)</name>
        <dbReference type="ChEBI" id="CHEBI:29105"/>
        <note>structural</note>
    </ligand>
</feature>
<comment type="function">
    <text evidence="5">Catalyzes the reversible transfer of the terminal phosphate group between ATP and AMP. Plays an important role in cellular energy homeostasis and in adenine nucleotide metabolism.</text>
</comment>
<feature type="binding site" evidence="5">
    <location>
        <position position="153"/>
    </location>
    <ligand>
        <name>Zn(2+)</name>
        <dbReference type="ChEBI" id="CHEBI:29105"/>
        <note>structural</note>
    </ligand>
</feature>
<keyword evidence="5" id="KW-0963">Cytoplasm</keyword>
<reference evidence="9" key="1">
    <citation type="journal article" date="2020" name="mSystems">
        <title>Genome- and Community-Level Interaction Insights into Carbon Utilization and Element Cycling Functions of Hydrothermarchaeota in Hydrothermal Sediment.</title>
        <authorList>
            <person name="Zhou Z."/>
            <person name="Liu Y."/>
            <person name="Xu W."/>
            <person name="Pan J."/>
            <person name="Luo Z.H."/>
            <person name="Li M."/>
        </authorList>
    </citation>
    <scope>NUCLEOTIDE SEQUENCE [LARGE SCALE GENOMIC DNA]</scope>
    <source>
        <strain evidence="9">HyVt-577</strain>
    </source>
</reference>
<keyword evidence="2 5" id="KW-0545">Nucleotide biosynthesis</keyword>
<feature type="binding site" evidence="5">
    <location>
        <position position="199"/>
    </location>
    <ligand>
        <name>ATP</name>
        <dbReference type="ChEBI" id="CHEBI:30616"/>
    </ligand>
</feature>
<dbReference type="FunFam" id="3.40.50.300:FF:000106">
    <property type="entry name" value="Adenylate kinase mitochondrial"/>
    <property type="match status" value="1"/>
</dbReference>
<evidence type="ECO:0000256" key="7">
    <source>
        <dbReference type="RuleBase" id="RU003331"/>
    </source>
</evidence>
<dbReference type="EMBL" id="DRQG01000106">
    <property type="protein sequence ID" value="HGY56303.1"/>
    <property type="molecule type" value="Genomic_DNA"/>
</dbReference>
<dbReference type="PROSITE" id="PS00113">
    <property type="entry name" value="ADENYLATE_KINASE"/>
    <property type="match status" value="1"/>
</dbReference>
<dbReference type="GO" id="GO:0005524">
    <property type="term" value="F:ATP binding"/>
    <property type="evidence" value="ECO:0007669"/>
    <property type="project" value="UniProtKB-UniRule"/>
</dbReference>
<comment type="similarity">
    <text evidence="5 6">Belongs to the adenylate kinase family.</text>
</comment>
<feature type="region of interest" description="LID" evidence="5">
    <location>
        <begin position="126"/>
        <end position="163"/>
    </location>
</feature>
<protein>
    <recommendedName>
        <fullName evidence="5 7">Adenylate kinase</fullName>
        <shortName evidence="5">AK</shortName>
        <ecNumber evidence="5 7">2.7.4.3</ecNumber>
    </recommendedName>
    <alternativeName>
        <fullName evidence="5">ATP-AMP transphosphorylase</fullName>
    </alternativeName>
    <alternativeName>
        <fullName evidence="5">ATP:AMP phosphotransferase</fullName>
    </alternativeName>
    <alternativeName>
        <fullName evidence="5">Adenylate monophosphate kinase</fullName>
    </alternativeName>
</protein>
<keyword evidence="5" id="KW-0479">Metal-binding</keyword>
<dbReference type="NCBIfam" id="NF001380">
    <property type="entry name" value="PRK00279.1-2"/>
    <property type="match status" value="1"/>
</dbReference>
<dbReference type="InterPro" id="IPR033690">
    <property type="entry name" value="Adenylat_kinase_CS"/>
</dbReference>
<feature type="binding site" evidence="5">
    <location>
        <begin position="57"/>
        <end position="59"/>
    </location>
    <ligand>
        <name>AMP</name>
        <dbReference type="ChEBI" id="CHEBI:456215"/>
    </ligand>
</feature>
<dbReference type="GO" id="GO:0004017">
    <property type="term" value="F:AMP kinase activity"/>
    <property type="evidence" value="ECO:0007669"/>
    <property type="project" value="UniProtKB-UniRule"/>
</dbReference>
<dbReference type="InterPro" id="IPR000850">
    <property type="entry name" value="Adenylat/UMP-CMP_kin"/>
</dbReference>
<evidence type="ECO:0000256" key="1">
    <source>
        <dbReference type="ARBA" id="ARBA00022679"/>
    </source>
</evidence>
<feature type="binding site" evidence="5">
    <location>
        <position position="150"/>
    </location>
    <ligand>
        <name>Zn(2+)</name>
        <dbReference type="ChEBI" id="CHEBI:29105"/>
        <note>structural</note>
    </ligand>
</feature>
<feature type="binding site" evidence="5">
    <location>
        <begin position="85"/>
        <end position="88"/>
    </location>
    <ligand>
        <name>AMP</name>
        <dbReference type="ChEBI" id="CHEBI:456215"/>
    </ligand>
</feature>
<comment type="subunit">
    <text evidence="5 7">Monomer.</text>
</comment>